<keyword evidence="1" id="KW-0223">Dioxygenase</keyword>
<accession>A0ABS6IJE9</accession>
<gene>
    <name evidence="1" type="ORF">KQ910_10020</name>
</gene>
<evidence type="ECO:0000313" key="2">
    <source>
        <dbReference type="Proteomes" id="UP000727907"/>
    </source>
</evidence>
<protein>
    <submittedName>
        <fullName evidence="1">Phytanoyl-CoA dioxygenase family protein</fullName>
    </submittedName>
</protein>
<keyword evidence="2" id="KW-1185">Reference proteome</keyword>
<keyword evidence="1" id="KW-0560">Oxidoreductase</keyword>
<comment type="caution">
    <text evidence="1">The sequence shown here is derived from an EMBL/GenBank/DDBJ whole genome shotgun (WGS) entry which is preliminary data.</text>
</comment>
<evidence type="ECO:0000313" key="1">
    <source>
        <dbReference type="EMBL" id="MBU8874100.1"/>
    </source>
</evidence>
<dbReference type="Proteomes" id="UP000727907">
    <property type="component" value="Unassembled WGS sequence"/>
</dbReference>
<dbReference type="RefSeq" id="WP_216959044.1">
    <property type="nucleotide sequence ID" value="NZ_JAHOPB010000001.1"/>
</dbReference>
<dbReference type="GO" id="GO:0051213">
    <property type="term" value="F:dioxygenase activity"/>
    <property type="evidence" value="ECO:0007669"/>
    <property type="project" value="UniProtKB-KW"/>
</dbReference>
<reference evidence="1 2" key="1">
    <citation type="submission" date="2021-06" db="EMBL/GenBank/DDBJ databases">
        <authorList>
            <person name="Lee D.H."/>
        </authorList>
    </citation>
    <scope>NUCLEOTIDE SEQUENCE [LARGE SCALE GENOMIC DNA]</scope>
    <source>
        <strain evidence="1 2">MMS21-HV4-11</strain>
    </source>
</reference>
<dbReference type="EMBL" id="JAHOPB010000001">
    <property type="protein sequence ID" value="MBU8874100.1"/>
    <property type="molecule type" value="Genomic_DNA"/>
</dbReference>
<dbReference type="InterPro" id="IPR051961">
    <property type="entry name" value="Fungal_Metabolite_Diox"/>
</dbReference>
<proteinExistence type="predicted"/>
<dbReference type="InterPro" id="IPR008775">
    <property type="entry name" value="Phytyl_CoA_dOase-like"/>
</dbReference>
<sequence>MNRFDFSGVPIEGLATSPQIQAASDWFTRYGYVILDNVESPEKIRSLRAEFFENYKDQIRDHEAADSLEVGARRFMIPLRFSGGLGAPTVFANPYALALVRSVLDEAAIVDAFGAILSLNGAEDQHIHHDGPILFNSEISRLLPAYALTFALPLVDMNDLSGTTAIWPGSHRRGNYEGQEPLHPEVPVGSCMLWDYRTYHSGTANRSDHVRPMVYATYARRWYQDPVNFRKETLPRLVFEPGFIRGLPDDLRPLFAHVRSTG</sequence>
<organism evidence="1 2">
    <name type="scientific">Reyranella humidisoli</name>
    <dbReference type="NCBI Taxonomy" id="2849149"/>
    <lineage>
        <taxon>Bacteria</taxon>
        <taxon>Pseudomonadati</taxon>
        <taxon>Pseudomonadota</taxon>
        <taxon>Alphaproteobacteria</taxon>
        <taxon>Hyphomicrobiales</taxon>
        <taxon>Reyranellaceae</taxon>
        <taxon>Reyranella</taxon>
    </lineage>
</organism>
<dbReference type="PANTHER" id="PTHR37563:SF2">
    <property type="entry name" value="PHYTANOYL-COA DIOXYGENASE FAMILY PROTEIN (AFU_ORTHOLOGUE AFUA_2G03330)"/>
    <property type="match status" value="1"/>
</dbReference>
<dbReference type="PANTHER" id="PTHR37563">
    <property type="entry name" value="PHYTANOYL-COA DIOXYGENASE FAMILY PROTEIN (AFU_ORTHOLOGUE AFUA_2G03330)"/>
    <property type="match status" value="1"/>
</dbReference>
<dbReference type="Pfam" id="PF05721">
    <property type="entry name" value="PhyH"/>
    <property type="match status" value="1"/>
</dbReference>
<name>A0ABS6IJE9_9HYPH</name>